<dbReference type="AlphaFoldDB" id="B3DW53"/>
<sequence>METGLRMLIRKPLKSSSRFISLSFKELEEKRQVNFFYLYSEMNRAYRQWTRA</sequence>
<protein>
    <submittedName>
        <fullName evidence="1">Uncharacterized protein</fullName>
    </submittedName>
</protein>
<name>B3DW53_METI4</name>
<evidence type="ECO:0000313" key="2">
    <source>
        <dbReference type="Proteomes" id="UP000009149"/>
    </source>
</evidence>
<dbReference type="HOGENOM" id="CLU_3081689_0_0_0"/>
<proteinExistence type="predicted"/>
<dbReference type="EMBL" id="CP000975">
    <property type="protein sequence ID" value="ACD83556.1"/>
    <property type="molecule type" value="Genomic_DNA"/>
</dbReference>
<gene>
    <name evidence="1" type="ordered locus">Minf_1502</name>
</gene>
<dbReference type="KEGG" id="min:Minf_1502"/>
<organism evidence="1 2">
    <name type="scientific">Methylacidiphilum infernorum (isolate V4)</name>
    <name type="common">Methylokorus infernorum (strain V4)</name>
    <dbReference type="NCBI Taxonomy" id="481448"/>
    <lineage>
        <taxon>Bacteria</taxon>
        <taxon>Pseudomonadati</taxon>
        <taxon>Verrucomicrobiota</taxon>
        <taxon>Methylacidiphilae</taxon>
        <taxon>Methylacidiphilales</taxon>
        <taxon>Methylacidiphilaceae</taxon>
        <taxon>Methylacidiphilum (ex Ratnadevi et al. 2023)</taxon>
    </lineage>
</organism>
<accession>B3DW53</accession>
<dbReference type="Proteomes" id="UP000009149">
    <property type="component" value="Chromosome"/>
</dbReference>
<reference evidence="1 2" key="1">
    <citation type="journal article" date="2008" name="Biol. Direct">
        <title>Complete genome sequence of the extremely acidophilic methanotroph isolate V4, Methylacidiphilum infernorum, a representative of the bacterial phylum Verrucomicrobia.</title>
        <authorList>
            <person name="Hou S."/>
            <person name="Makarova K.S."/>
            <person name="Saw J.H."/>
            <person name="Senin P."/>
            <person name="Ly B.V."/>
            <person name="Zhou Z."/>
            <person name="Ren Y."/>
            <person name="Wang J."/>
            <person name="Galperin M.Y."/>
            <person name="Omelchenko M.V."/>
            <person name="Wolf Y.I."/>
            <person name="Yutin N."/>
            <person name="Koonin E.V."/>
            <person name="Stott M.B."/>
            <person name="Mountain B.W."/>
            <person name="Crowe M.A."/>
            <person name="Smirnova A.V."/>
            <person name="Dunfield P.F."/>
            <person name="Feng L."/>
            <person name="Wang L."/>
            <person name="Alam M."/>
        </authorList>
    </citation>
    <scope>NUCLEOTIDE SEQUENCE [LARGE SCALE GENOMIC DNA]</scope>
    <source>
        <strain evidence="2">Isolate V4</strain>
    </source>
</reference>
<evidence type="ECO:0000313" key="1">
    <source>
        <dbReference type="EMBL" id="ACD83556.1"/>
    </source>
</evidence>
<dbReference type="STRING" id="481448.Minf_1502"/>